<sequence length="472" mass="51953">MAGLYHDSAKGQPPVPPAQLALATILQAYTGVSDDEVIEATTMDRRWQLVLDCLDCAHPPFSKGTLIAFRQRLIAHDLDRRLIERTVELVARQGGFGSRQLRAALDSSPLWGASRVEDTYNLLGHALRKAVGGLARQQGRGLADLAAAVATPVLGGSSLKAALDLDWDDPAAREPALGVVLGGLNTVERWLTSQPERDDPGVQGSLAAAHQVVAQDIEALPDGRVQLRRGVAKERRISLEDPEMRHGRKSRSQRVDGYKRHVLRDLDWGVVRAVGVTPANAPEASVTGAIVADLARQPVVLRELHIDRAYLSSPLVRERPPELAIFCKAWPVRNGERFPKTAFHSDWERGMIRCPHEVEVPFRPGGVVHFPAVACANCPLREGCTTSRRGRSVAIHPDERLLAELRQRQATPLGRAKLRERVAVEHSLAQVGHWQGERSRYCGVRKNLFDLRRTAVVHNLHVLARLPEAQAA</sequence>
<dbReference type="PANTHER" id="PTHR35604:SF2">
    <property type="entry name" value="TRANSPOSASE INSH FOR INSERTION SEQUENCE ELEMENT IS5A-RELATED"/>
    <property type="match status" value="1"/>
</dbReference>
<dbReference type="AlphaFoldDB" id="I4EMN7"/>
<evidence type="ECO:0000259" key="1">
    <source>
        <dbReference type="Pfam" id="PF05598"/>
    </source>
</evidence>
<dbReference type="Proteomes" id="UP000004221">
    <property type="component" value="Unassembled WGS sequence"/>
</dbReference>
<accession>I4EMN7</accession>
<keyword evidence="4" id="KW-1185">Reference proteome</keyword>
<dbReference type="NCBIfam" id="NF033551">
    <property type="entry name" value="transpos_IS1182"/>
    <property type="match status" value="1"/>
</dbReference>
<dbReference type="InterPro" id="IPR047629">
    <property type="entry name" value="IS1182_transpos"/>
</dbReference>
<reference evidence="3 4" key="1">
    <citation type="journal article" date="2012" name="ISME J.">
        <title>Nitrification expanded: discovery, physiology and genomics of a nitrite-oxidizing bacterium from the phylum Chloroflexi.</title>
        <authorList>
            <person name="Sorokin D.Y."/>
            <person name="Lucker S."/>
            <person name="Vejmelkova D."/>
            <person name="Kostrikina N.A."/>
            <person name="Kleerebezem R."/>
            <person name="Rijpstra W.I."/>
            <person name="Damste J.S."/>
            <person name="Le Paslier D."/>
            <person name="Muyzer G."/>
            <person name="Wagner M."/>
            <person name="van Loosdrecht M.C."/>
            <person name="Daims H."/>
        </authorList>
    </citation>
    <scope>NUCLEOTIDE SEQUENCE [LARGE SCALE GENOMIC DNA]</scope>
    <source>
        <strain evidence="4">none</strain>
    </source>
</reference>
<protein>
    <recommendedName>
        <fullName evidence="5">Transposase</fullName>
    </recommendedName>
</protein>
<dbReference type="Pfam" id="PF05598">
    <property type="entry name" value="DUF772"/>
    <property type="match status" value="1"/>
</dbReference>
<feature type="domain" description="Transposase InsH N-terminal" evidence="1">
    <location>
        <begin position="4"/>
        <end position="72"/>
    </location>
</feature>
<gene>
    <name evidence="3" type="ORF">NITHO_6250001</name>
</gene>
<dbReference type="EMBL" id="CAGS01000585">
    <property type="protein sequence ID" value="CCF85950.1"/>
    <property type="molecule type" value="Genomic_DNA"/>
</dbReference>
<dbReference type="PANTHER" id="PTHR35604">
    <property type="entry name" value="TRANSPOSASE INSH FOR INSERTION SEQUENCE ELEMENT IS5A-RELATED"/>
    <property type="match status" value="1"/>
</dbReference>
<name>I4EMN7_9BACT</name>
<evidence type="ECO:0008006" key="5">
    <source>
        <dbReference type="Google" id="ProtNLM"/>
    </source>
</evidence>
<dbReference type="InterPro" id="IPR025668">
    <property type="entry name" value="Tnp_DDE_dom"/>
</dbReference>
<dbReference type="Pfam" id="PF13751">
    <property type="entry name" value="DDE_Tnp_1_6"/>
    <property type="match status" value="1"/>
</dbReference>
<evidence type="ECO:0000313" key="3">
    <source>
        <dbReference type="EMBL" id="CCF85950.1"/>
    </source>
</evidence>
<evidence type="ECO:0000313" key="4">
    <source>
        <dbReference type="Proteomes" id="UP000004221"/>
    </source>
</evidence>
<feature type="domain" description="Transposase DDE" evidence="2">
    <location>
        <begin position="369"/>
        <end position="463"/>
    </location>
</feature>
<comment type="caution">
    <text evidence="3">The sequence shown here is derived from an EMBL/GenBank/DDBJ whole genome shotgun (WGS) entry which is preliminary data.</text>
</comment>
<dbReference type="InterPro" id="IPR008490">
    <property type="entry name" value="Transposase_InsH_N"/>
</dbReference>
<proteinExistence type="predicted"/>
<organism evidence="3 4">
    <name type="scientific">Nitrolancea hollandica Lb</name>
    <dbReference type="NCBI Taxonomy" id="1129897"/>
    <lineage>
        <taxon>Bacteria</taxon>
        <taxon>Pseudomonadati</taxon>
        <taxon>Thermomicrobiota</taxon>
        <taxon>Thermomicrobia</taxon>
        <taxon>Sphaerobacterales</taxon>
        <taxon>Sphaerobacterineae</taxon>
        <taxon>Sphaerobacteraceae</taxon>
        <taxon>Nitrolancea</taxon>
    </lineage>
</organism>
<evidence type="ECO:0000259" key="2">
    <source>
        <dbReference type="Pfam" id="PF13751"/>
    </source>
</evidence>